<keyword evidence="6" id="KW-0238">DNA-binding</keyword>
<accession>A0ABS3MXL6</accession>
<keyword evidence="4" id="KW-0902">Two-component regulatory system</keyword>
<evidence type="ECO:0000256" key="5">
    <source>
        <dbReference type="ARBA" id="ARBA00023015"/>
    </source>
</evidence>
<dbReference type="PANTHER" id="PTHR45526:SF1">
    <property type="entry name" value="TRANSCRIPTIONAL REGULATORY PROTEIN DCUR-RELATED"/>
    <property type="match status" value="1"/>
</dbReference>
<keyword evidence="2" id="KW-0963">Cytoplasm</keyword>
<comment type="subcellular location">
    <subcellularLocation>
        <location evidence="1">Cytoplasm</location>
    </subcellularLocation>
</comment>
<dbReference type="PIRSF" id="PIRSF006171">
    <property type="entry name" value="RR_citrat_malat"/>
    <property type="match status" value="1"/>
</dbReference>
<feature type="domain" description="Response regulatory" evidence="10">
    <location>
        <begin position="7"/>
        <end position="123"/>
    </location>
</feature>
<keyword evidence="5" id="KW-0805">Transcription regulation</keyword>
<keyword evidence="12" id="KW-1185">Reference proteome</keyword>
<dbReference type="SMART" id="SM00448">
    <property type="entry name" value="REC"/>
    <property type="match status" value="1"/>
</dbReference>
<evidence type="ECO:0000256" key="3">
    <source>
        <dbReference type="ARBA" id="ARBA00022553"/>
    </source>
</evidence>
<dbReference type="InterPro" id="IPR051271">
    <property type="entry name" value="2C-system_Tx_regulators"/>
</dbReference>
<comment type="caution">
    <text evidence="11">The sequence shown here is derived from an EMBL/GenBank/DDBJ whole genome shotgun (WGS) entry which is preliminary data.</text>
</comment>
<evidence type="ECO:0000259" key="10">
    <source>
        <dbReference type="PROSITE" id="PS50110"/>
    </source>
</evidence>
<evidence type="ECO:0000256" key="9">
    <source>
        <dbReference type="PROSITE-ProRule" id="PRU00169"/>
    </source>
</evidence>
<keyword evidence="8" id="KW-0804">Transcription</keyword>
<reference evidence="11 12" key="1">
    <citation type="submission" date="2021-03" db="EMBL/GenBank/DDBJ databases">
        <title>Whole genome sequence of Metabacillus bambusae BG109.</title>
        <authorList>
            <person name="Jeong J.W."/>
        </authorList>
    </citation>
    <scope>NUCLEOTIDE SEQUENCE [LARGE SCALE GENOMIC DNA]</scope>
    <source>
        <strain evidence="11 12">BG109</strain>
    </source>
</reference>
<proteinExistence type="predicted"/>
<evidence type="ECO:0000256" key="2">
    <source>
        <dbReference type="ARBA" id="ARBA00022490"/>
    </source>
</evidence>
<dbReference type="PROSITE" id="PS50110">
    <property type="entry name" value="RESPONSE_REGULATORY"/>
    <property type="match status" value="1"/>
</dbReference>
<evidence type="ECO:0000313" key="12">
    <source>
        <dbReference type="Proteomes" id="UP000663981"/>
    </source>
</evidence>
<dbReference type="SUPFAM" id="SSF52172">
    <property type="entry name" value="CheY-like"/>
    <property type="match status" value="1"/>
</dbReference>
<evidence type="ECO:0000256" key="4">
    <source>
        <dbReference type="ARBA" id="ARBA00023012"/>
    </source>
</evidence>
<gene>
    <name evidence="11" type="ORF">I7822_03565</name>
</gene>
<dbReference type="InterPro" id="IPR036388">
    <property type="entry name" value="WH-like_DNA-bd_sf"/>
</dbReference>
<sequence length="227" mass="25828">MKASIIRVLLIEDDPMVQEINKQFVEEVDGFTVIGTSSNGKEGIDFIKKEKPDLALIDIFMPNQDGITTIKQIRSEGLETDVIAITAASDIETVRRVLQLGAIDYIMKPFKFDRIKQALTNYLNYHSKLQEKESITQQELDRLLFQPKKVENKQLPKGLNALTLEKIINYLQEQNQAISAEEVAEGIGIARVTARRYLEFMEQSGNVKIHIEYGGIGRPINRYMIIT</sequence>
<evidence type="ECO:0000256" key="1">
    <source>
        <dbReference type="ARBA" id="ARBA00004496"/>
    </source>
</evidence>
<dbReference type="Gene3D" id="1.10.10.10">
    <property type="entry name" value="Winged helix-like DNA-binding domain superfamily/Winged helix DNA-binding domain"/>
    <property type="match status" value="1"/>
</dbReference>
<dbReference type="InterPro" id="IPR048714">
    <property type="entry name" value="DpiA-like_HTH"/>
</dbReference>
<evidence type="ECO:0000256" key="7">
    <source>
        <dbReference type="ARBA" id="ARBA00023159"/>
    </source>
</evidence>
<evidence type="ECO:0000313" key="11">
    <source>
        <dbReference type="EMBL" id="MBO1510767.1"/>
    </source>
</evidence>
<keyword evidence="3 9" id="KW-0597">Phosphoprotein</keyword>
<evidence type="ECO:0000256" key="8">
    <source>
        <dbReference type="ARBA" id="ARBA00023163"/>
    </source>
</evidence>
<dbReference type="Proteomes" id="UP000663981">
    <property type="component" value="Unassembled WGS sequence"/>
</dbReference>
<dbReference type="Gene3D" id="3.40.50.2300">
    <property type="match status" value="1"/>
</dbReference>
<dbReference type="Pfam" id="PF20714">
    <property type="entry name" value="HTH_64"/>
    <property type="match status" value="1"/>
</dbReference>
<dbReference type="InterPro" id="IPR024187">
    <property type="entry name" value="Sig_transdc_resp-reg_cit/mal"/>
</dbReference>
<dbReference type="PANTHER" id="PTHR45526">
    <property type="entry name" value="TRANSCRIPTIONAL REGULATORY PROTEIN DPIA"/>
    <property type="match status" value="1"/>
</dbReference>
<feature type="modified residue" description="4-aspartylphosphate" evidence="9">
    <location>
        <position position="58"/>
    </location>
</feature>
<evidence type="ECO:0000256" key="6">
    <source>
        <dbReference type="ARBA" id="ARBA00023125"/>
    </source>
</evidence>
<dbReference type="EMBL" id="JAGDEL010000002">
    <property type="protein sequence ID" value="MBO1510767.1"/>
    <property type="molecule type" value="Genomic_DNA"/>
</dbReference>
<organism evidence="11 12">
    <name type="scientific">Metabacillus bambusae</name>
    <dbReference type="NCBI Taxonomy" id="2795218"/>
    <lineage>
        <taxon>Bacteria</taxon>
        <taxon>Bacillati</taxon>
        <taxon>Bacillota</taxon>
        <taxon>Bacilli</taxon>
        <taxon>Bacillales</taxon>
        <taxon>Bacillaceae</taxon>
        <taxon>Metabacillus</taxon>
    </lineage>
</organism>
<dbReference type="Pfam" id="PF00072">
    <property type="entry name" value="Response_reg"/>
    <property type="match status" value="1"/>
</dbReference>
<keyword evidence="7" id="KW-0010">Activator</keyword>
<dbReference type="InterPro" id="IPR001789">
    <property type="entry name" value="Sig_transdc_resp-reg_receiver"/>
</dbReference>
<name>A0ABS3MXL6_9BACI</name>
<dbReference type="InterPro" id="IPR011006">
    <property type="entry name" value="CheY-like_superfamily"/>
</dbReference>
<dbReference type="CDD" id="cd19925">
    <property type="entry name" value="REC_citrate_TCS"/>
    <property type="match status" value="1"/>
</dbReference>
<protein>
    <submittedName>
        <fullName evidence="11">Response regulator</fullName>
    </submittedName>
</protein>